<sequence length="165" mass="18946">MSIDLLPCSSANFVEFSNDRSAGLSCGQEVNRRNRSGNMGTQRRFSTKSYDASYVKNTVALAVITRLHEWCCRLFWLTIICVMGCCGELNASNKQKTLQDVRRSIANHKRSKTLSELEMQLLRHLTNPQSNVLRQTTVRRHKRRQLSRPPSPQLFAICEDEEPME</sequence>
<evidence type="ECO:0000313" key="1">
    <source>
        <dbReference type="Proteomes" id="UP000887540"/>
    </source>
</evidence>
<dbReference type="WBParaSite" id="ACRNAN_scaffold3648.g13479.t1">
    <property type="protein sequence ID" value="ACRNAN_scaffold3648.g13479.t1"/>
    <property type="gene ID" value="ACRNAN_scaffold3648.g13479"/>
</dbReference>
<accession>A0A914DTR0</accession>
<reference evidence="2" key="1">
    <citation type="submission" date="2022-11" db="UniProtKB">
        <authorList>
            <consortium name="WormBaseParasite"/>
        </authorList>
    </citation>
    <scope>IDENTIFICATION</scope>
</reference>
<name>A0A914DTR0_9BILA</name>
<dbReference type="Proteomes" id="UP000887540">
    <property type="component" value="Unplaced"/>
</dbReference>
<dbReference type="AlphaFoldDB" id="A0A914DTR0"/>
<organism evidence="1 2">
    <name type="scientific">Acrobeloides nanus</name>
    <dbReference type="NCBI Taxonomy" id="290746"/>
    <lineage>
        <taxon>Eukaryota</taxon>
        <taxon>Metazoa</taxon>
        <taxon>Ecdysozoa</taxon>
        <taxon>Nematoda</taxon>
        <taxon>Chromadorea</taxon>
        <taxon>Rhabditida</taxon>
        <taxon>Tylenchina</taxon>
        <taxon>Cephalobomorpha</taxon>
        <taxon>Cephaloboidea</taxon>
        <taxon>Cephalobidae</taxon>
        <taxon>Acrobeloides</taxon>
    </lineage>
</organism>
<proteinExistence type="predicted"/>
<keyword evidence="1" id="KW-1185">Reference proteome</keyword>
<evidence type="ECO:0000313" key="2">
    <source>
        <dbReference type="WBParaSite" id="ACRNAN_scaffold3648.g13479.t1"/>
    </source>
</evidence>
<protein>
    <submittedName>
        <fullName evidence="2">Uncharacterized protein</fullName>
    </submittedName>
</protein>